<dbReference type="OrthoDB" id="9813316at2"/>
<evidence type="ECO:0000313" key="3">
    <source>
        <dbReference type="Proteomes" id="UP000028252"/>
    </source>
</evidence>
<evidence type="ECO:0008006" key="4">
    <source>
        <dbReference type="Google" id="ProtNLM"/>
    </source>
</evidence>
<dbReference type="EMBL" id="JMQN01000047">
    <property type="protein sequence ID" value="KEA62676.1"/>
    <property type="molecule type" value="Genomic_DNA"/>
</dbReference>
<dbReference type="STRING" id="1232683.ADIMK_3148"/>
<feature type="coiled-coil region" evidence="1">
    <location>
        <begin position="8"/>
        <end position="64"/>
    </location>
</feature>
<comment type="caution">
    <text evidence="2">The sequence shown here is derived from an EMBL/GenBank/DDBJ whole genome shotgun (WGS) entry which is preliminary data.</text>
</comment>
<dbReference type="Proteomes" id="UP000028252">
    <property type="component" value="Unassembled WGS sequence"/>
</dbReference>
<evidence type="ECO:0000313" key="2">
    <source>
        <dbReference type="EMBL" id="KEA62676.1"/>
    </source>
</evidence>
<dbReference type="PATRIC" id="fig|1232683.4.peg.3098"/>
<protein>
    <recommendedName>
        <fullName evidence="4">Coiled coil domain-containing protein</fullName>
    </recommendedName>
</protein>
<dbReference type="AlphaFoldDB" id="A0A081FVX1"/>
<keyword evidence="3" id="KW-1185">Reference proteome</keyword>
<name>A0A081FVX1_9GAMM</name>
<reference evidence="2 3" key="1">
    <citation type="submission" date="2014-04" db="EMBL/GenBank/DDBJ databases">
        <title>Marinobacterium kochiensis sp. nov., isolated from sediment sample collected from Kochi backwaters in Kerala, India.</title>
        <authorList>
            <person name="Singh A."/>
            <person name="Pinnaka A.K."/>
        </authorList>
    </citation>
    <scope>NUCLEOTIDE SEQUENCE [LARGE SCALE GENOMIC DNA]</scope>
    <source>
        <strain evidence="2 3">AK27</strain>
    </source>
</reference>
<dbReference type="eggNOG" id="ENOG5032YVY">
    <property type="taxonomic scope" value="Bacteria"/>
</dbReference>
<accession>A0A081FVX1</accession>
<dbReference type="RefSeq" id="WP_036190194.1">
    <property type="nucleotide sequence ID" value="NZ_JMQN01000047.1"/>
</dbReference>
<proteinExistence type="predicted"/>
<gene>
    <name evidence="2" type="ORF">ADIMK_3148</name>
</gene>
<keyword evidence="1" id="KW-0175">Coiled coil</keyword>
<sequence length="95" mass="10870">MSRKEAYQKKLQAQLDEWDAEIKKLKAKADAAEADTRIEYYKHIDELQSMQVSVKNKLVELKNSSDDAWEDLKVGIDSAWESLGKALHSAASRFK</sequence>
<evidence type="ECO:0000256" key="1">
    <source>
        <dbReference type="SAM" id="Coils"/>
    </source>
</evidence>
<organism evidence="2 3">
    <name type="scientific">Marinobacterium lacunae</name>
    <dbReference type="NCBI Taxonomy" id="1232683"/>
    <lineage>
        <taxon>Bacteria</taxon>
        <taxon>Pseudomonadati</taxon>
        <taxon>Pseudomonadota</taxon>
        <taxon>Gammaproteobacteria</taxon>
        <taxon>Oceanospirillales</taxon>
        <taxon>Oceanospirillaceae</taxon>
        <taxon>Marinobacterium</taxon>
    </lineage>
</organism>